<dbReference type="GO" id="GO:0005506">
    <property type="term" value="F:iron ion binding"/>
    <property type="evidence" value="ECO:0007669"/>
    <property type="project" value="InterPro"/>
</dbReference>
<keyword evidence="5 11" id="KW-0963">Cytoplasm</keyword>
<dbReference type="SUPFAM" id="SSF109604">
    <property type="entry name" value="HD-domain/PDEase-like"/>
    <property type="match status" value="1"/>
</dbReference>
<keyword evidence="12" id="KW-0732">Signal</keyword>
<organism evidence="13 14">
    <name type="scientific">Citrus x changshan-huyou</name>
    <dbReference type="NCBI Taxonomy" id="2935761"/>
    <lineage>
        <taxon>Eukaryota</taxon>
        <taxon>Viridiplantae</taxon>
        <taxon>Streptophyta</taxon>
        <taxon>Embryophyta</taxon>
        <taxon>Tracheophyta</taxon>
        <taxon>Spermatophyta</taxon>
        <taxon>Magnoliopsida</taxon>
        <taxon>eudicotyledons</taxon>
        <taxon>Gunneridae</taxon>
        <taxon>Pentapetalae</taxon>
        <taxon>rosids</taxon>
        <taxon>malvids</taxon>
        <taxon>Sapindales</taxon>
        <taxon>Rutaceae</taxon>
        <taxon>Aurantioideae</taxon>
        <taxon>Citrus</taxon>
    </lineage>
</organism>
<reference evidence="13 14" key="1">
    <citation type="submission" date="2024-05" db="EMBL/GenBank/DDBJ databases">
        <title>Haplotype-resolved chromosome-level genome assembly of Huyou (Citrus changshanensis).</title>
        <authorList>
            <person name="Miao C."/>
            <person name="Chen W."/>
            <person name="Wu Y."/>
            <person name="Wang L."/>
            <person name="Zhao S."/>
            <person name="Grierson D."/>
            <person name="Xu C."/>
            <person name="Chen K."/>
        </authorList>
    </citation>
    <scope>NUCLEOTIDE SEQUENCE [LARGE SCALE GENOMIC DNA]</scope>
    <source>
        <strain evidence="13">01-14</strain>
        <tissue evidence="13">Leaf</tissue>
    </source>
</reference>
<evidence type="ECO:0000256" key="10">
    <source>
        <dbReference type="PIRSR" id="PIRSR607828-2"/>
    </source>
</evidence>
<dbReference type="InterPro" id="IPR007828">
    <property type="entry name" value="Inositol_oxygenase"/>
</dbReference>
<name>A0AAP0MXM5_9ROSI</name>
<evidence type="ECO:0000256" key="2">
    <source>
        <dbReference type="ARBA" id="ARBA00005167"/>
    </source>
</evidence>
<comment type="subcellular location">
    <subcellularLocation>
        <location evidence="1 11">Cytoplasm</location>
    </subcellularLocation>
</comment>
<evidence type="ECO:0000256" key="12">
    <source>
        <dbReference type="SAM" id="SignalP"/>
    </source>
</evidence>
<dbReference type="GO" id="GO:0019853">
    <property type="term" value="P:L-ascorbic acid biosynthetic process"/>
    <property type="evidence" value="ECO:0007669"/>
    <property type="project" value="UniProtKB-KW"/>
</dbReference>
<accession>A0AAP0MXM5</accession>
<evidence type="ECO:0000256" key="4">
    <source>
        <dbReference type="ARBA" id="ARBA00011919"/>
    </source>
</evidence>
<proteinExistence type="inferred from homology"/>
<evidence type="ECO:0000256" key="9">
    <source>
        <dbReference type="ARBA" id="ARBA00023004"/>
    </source>
</evidence>
<dbReference type="Pfam" id="PF05153">
    <property type="entry name" value="MIOX"/>
    <property type="match status" value="1"/>
</dbReference>
<evidence type="ECO:0000256" key="3">
    <source>
        <dbReference type="ARBA" id="ARBA00005286"/>
    </source>
</evidence>
<comment type="caution">
    <text evidence="13">The sequence shown here is derived from an EMBL/GenBank/DDBJ whole genome shotgun (WGS) entry which is preliminary data.</text>
</comment>
<evidence type="ECO:0000256" key="1">
    <source>
        <dbReference type="ARBA" id="ARBA00004496"/>
    </source>
</evidence>
<comment type="pathway">
    <text evidence="2 11">Polyol metabolism; myo-inositol degradation into D-glucuronate; D-glucuronate from myo-inositol: step 1/1.</text>
</comment>
<evidence type="ECO:0000256" key="7">
    <source>
        <dbReference type="ARBA" id="ARBA00022723"/>
    </source>
</evidence>
<dbReference type="Proteomes" id="UP001428341">
    <property type="component" value="Unassembled WGS sequence"/>
</dbReference>
<evidence type="ECO:0000256" key="11">
    <source>
        <dbReference type="RuleBase" id="RU367039"/>
    </source>
</evidence>
<dbReference type="GO" id="GO:0050113">
    <property type="term" value="F:inositol oxygenase activity"/>
    <property type="evidence" value="ECO:0007669"/>
    <property type="project" value="UniProtKB-UniRule"/>
</dbReference>
<evidence type="ECO:0000313" key="14">
    <source>
        <dbReference type="Proteomes" id="UP001428341"/>
    </source>
</evidence>
<keyword evidence="8 11" id="KW-0560">Oxidoreductase</keyword>
<protein>
    <recommendedName>
        <fullName evidence="4 11">Inositol oxygenase</fullName>
        <ecNumber evidence="4 11">1.13.99.1</ecNumber>
    </recommendedName>
    <alternativeName>
        <fullName evidence="11">Myo-inositol oxygenase</fullName>
    </alternativeName>
</protein>
<keyword evidence="6" id="KW-0060">Ascorbate biosynthesis</keyword>
<keyword evidence="7 10" id="KW-0479">Metal-binding</keyword>
<feature type="chain" id="PRO_5042872130" description="Inositol oxygenase" evidence="12">
    <location>
        <begin position="22"/>
        <end position="107"/>
    </location>
</feature>
<comment type="similarity">
    <text evidence="3 11">Belongs to the myo-inositol oxygenase family.</text>
</comment>
<dbReference type="EMBL" id="JBCGBO010000001">
    <property type="protein sequence ID" value="KAK9228970.1"/>
    <property type="molecule type" value="Genomic_DNA"/>
</dbReference>
<gene>
    <name evidence="13" type="ORF">WN944_021927</name>
</gene>
<dbReference type="AlphaFoldDB" id="A0AAP0MXM5"/>
<feature type="signal peptide" evidence="12">
    <location>
        <begin position="1"/>
        <end position="21"/>
    </location>
</feature>
<comment type="catalytic activity">
    <reaction evidence="11">
        <text>myo-inositol + O2 = D-glucuronate + H2O + H(+)</text>
        <dbReference type="Rhea" id="RHEA:23696"/>
        <dbReference type="ChEBI" id="CHEBI:15377"/>
        <dbReference type="ChEBI" id="CHEBI:15378"/>
        <dbReference type="ChEBI" id="CHEBI:15379"/>
        <dbReference type="ChEBI" id="CHEBI:17268"/>
        <dbReference type="ChEBI" id="CHEBI:58720"/>
        <dbReference type="EC" id="1.13.99.1"/>
    </reaction>
</comment>
<dbReference type="GO" id="GO:0005737">
    <property type="term" value="C:cytoplasm"/>
    <property type="evidence" value="ECO:0007669"/>
    <property type="project" value="UniProtKB-SubCell"/>
</dbReference>
<keyword evidence="14" id="KW-1185">Reference proteome</keyword>
<evidence type="ECO:0000256" key="8">
    <source>
        <dbReference type="ARBA" id="ARBA00023002"/>
    </source>
</evidence>
<evidence type="ECO:0000256" key="5">
    <source>
        <dbReference type="ARBA" id="ARBA00022490"/>
    </source>
</evidence>
<evidence type="ECO:0000256" key="6">
    <source>
        <dbReference type="ARBA" id="ARBA00022644"/>
    </source>
</evidence>
<dbReference type="GO" id="GO:0019310">
    <property type="term" value="P:inositol catabolic process"/>
    <property type="evidence" value="ECO:0007669"/>
    <property type="project" value="UniProtKB-UniRule"/>
</dbReference>
<evidence type="ECO:0000313" key="13">
    <source>
        <dbReference type="EMBL" id="KAK9228970.1"/>
    </source>
</evidence>
<feature type="binding site" evidence="10">
    <location>
        <position position="75"/>
    </location>
    <ligand>
        <name>Fe cation</name>
        <dbReference type="ChEBI" id="CHEBI:24875"/>
        <label>1</label>
    </ligand>
</feature>
<comment type="cofactor">
    <cofactor evidence="10 11">
        <name>Fe cation</name>
        <dbReference type="ChEBI" id="CHEBI:24875"/>
    </cofactor>
    <text evidence="10 11">Binds 2 iron ions per subunit.</text>
</comment>
<dbReference type="EC" id="1.13.99.1" evidence="4 11"/>
<keyword evidence="9 10" id="KW-0408">Iron</keyword>
<dbReference type="PANTHER" id="PTHR12588:SF12">
    <property type="entry name" value="INOSITOL OXYGENASE 1"/>
    <property type="match status" value="1"/>
</dbReference>
<dbReference type="PANTHER" id="PTHR12588">
    <property type="entry name" value="MYOINOSITOL OXYGENASE"/>
    <property type="match status" value="1"/>
</dbReference>
<sequence length="107" mass="12214">MAGKISSAVLLTLFIFAMVFSSILPLEAGPSTDKSRANGSNFHVAALHKSEANKHLMNEEDVENLKWLQIFCNYDLYSKSKVRIDGEKVKPYYLSLIEKYFPVKLKW</sequence>